<feature type="compositionally biased region" description="Low complexity" evidence="1">
    <location>
        <begin position="747"/>
        <end position="757"/>
    </location>
</feature>
<reference evidence="3" key="1">
    <citation type="journal article" date="2023" name="Mol. Phylogenet. Evol.">
        <title>Genome-scale phylogeny and comparative genomics of the fungal order Sordariales.</title>
        <authorList>
            <person name="Hensen N."/>
            <person name="Bonometti L."/>
            <person name="Westerberg I."/>
            <person name="Brannstrom I.O."/>
            <person name="Guillou S."/>
            <person name="Cros-Aarteil S."/>
            <person name="Calhoun S."/>
            <person name="Haridas S."/>
            <person name="Kuo A."/>
            <person name="Mondo S."/>
            <person name="Pangilinan J."/>
            <person name="Riley R."/>
            <person name="LaButti K."/>
            <person name="Andreopoulos B."/>
            <person name="Lipzen A."/>
            <person name="Chen C."/>
            <person name="Yan M."/>
            <person name="Daum C."/>
            <person name="Ng V."/>
            <person name="Clum A."/>
            <person name="Steindorff A."/>
            <person name="Ohm R.A."/>
            <person name="Martin F."/>
            <person name="Silar P."/>
            <person name="Natvig D.O."/>
            <person name="Lalanne C."/>
            <person name="Gautier V."/>
            <person name="Ament-Velasquez S.L."/>
            <person name="Kruys A."/>
            <person name="Hutchinson M.I."/>
            <person name="Powell A.J."/>
            <person name="Barry K."/>
            <person name="Miller A.N."/>
            <person name="Grigoriev I.V."/>
            <person name="Debuchy R."/>
            <person name="Gladieux P."/>
            <person name="Hiltunen Thoren M."/>
            <person name="Johannesson H."/>
        </authorList>
    </citation>
    <scope>NUCLEOTIDE SEQUENCE</scope>
    <source>
        <strain evidence="3">CBS 731.68</strain>
    </source>
</reference>
<keyword evidence="4" id="KW-1185">Reference proteome</keyword>
<evidence type="ECO:0000313" key="3">
    <source>
        <dbReference type="EMBL" id="KAK4121261.1"/>
    </source>
</evidence>
<feature type="domain" description="C2" evidence="2">
    <location>
        <begin position="12"/>
        <end position="131"/>
    </location>
</feature>
<dbReference type="PANTHER" id="PTHR47052">
    <property type="entry name" value="CONSERVED SERINE PROLINE-RICH PROTEIN (AFU_ORTHOLOGUE AFUA_2G01790)"/>
    <property type="match status" value="1"/>
</dbReference>
<dbReference type="SMART" id="SM00239">
    <property type="entry name" value="C2"/>
    <property type="match status" value="1"/>
</dbReference>
<dbReference type="AlphaFoldDB" id="A0AAN6TWM7"/>
<dbReference type="Proteomes" id="UP001302602">
    <property type="component" value="Unassembled WGS sequence"/>
</dbReference>
<feature type="compositionally biased region" description="Gly residues" evidence="1">
    <location>
        <begin position="798"/>
        <end position="811"/>
    </location>
</feature>
<dbReference type="CDD" id="cd08681">
    <property type="entry name" value="C2_fungal_Inn1p-like"/>
    <property type="match status" value="1"/>
</dbReference>
<feature type="compositionally biased region" description="Pro residues" evidence="1">
    <location>
        <begin position="886"/>
        <end position="900"/>
    </location>
</feature>
<feature type="compositionally biased region" description="Basic and acidic residues" evidence="1">
    <location>
        <begin position="670"/>
        <end position="694"/>
    </location>
</feature>
<feature type="region of interest" description="Disordered" evidence="1">
    <location>
        <begin position="912"/>
        <end position="931"/>
    </location>
</feature>
<dbReference type="InterPro" id="IPR037791">
    <property type="entry name" value="C2_fungal_Inn1"/>
</dbReference>
<dbReference type="PANTHER" id="PTHR47052:SF3">
    <property type="entry name" value="INGRESSION PROTEIN 1"/>
    <property type="match status" value="1"/>
</dbReference>
<dbReference type="Pfam" id="PF00168">
    <property type="entry name" value="C2"/>
    <property type="match status" value="1"/>
</dbReference>
<feature type="region of interest" description="Disordered" evidence="1">
    <location>
        <begin position="558"/>
        <end position="779"/>
    </location>
</feature>
<comment type="caution">
    <text evidence="3">The sequence shown here is derived from an EMBL/GenBank/DDBJ whole genome shotgun (WGS) entry which is preliminary data.</text>
</comment>
<protein>
    <recommendedName>
        <fullName evidence="2">C2 domain-containing protein</fullName>
    </recommendedName>
</protein>
<sequence length="997" mass="106962">MTTKAKAHALNGMHTAGIFSDMSVDGPEIGTLVLVVDRAKNLPNRKTIGKQDPYCAARLGKEAKKTTTDIRGGQTPKWDQELRFTVHDSPDYYQIKVSVFNDDKKTELIGETWIDLRGIVVPGGGQSDQWHQLACRGKYAGEVRIEITYYDSRPKPEKPAIKAKPPMAAEPEVAPTAAGPRPVPKRRPLPSDPVTGKAPAQLPSGSDHQLPLPQQSEYNPAPPVQQYYHPTDPSREFGTPSRRSDMPAQQQYRTPDRAEPYPGQHDGYSPQWQPPGYDRRDSYDFAQANESRALEDDRPPPPPAHRSRTGSNPALNGTFQATPPTMRQDVLRSEAHRNSVSGSYPGRPTYKAHDSAPAGLAAAQYSNTDHGPPARHYSYDSAYEPHRTMQATVEDVPESPESTLRRNSGRWPHPQSQFQPLEPDHDMTASPAPLTLSGRGSSDSARCSHGPDPARYQGINGYQMAPPEFAQRESPEYVSNFGRRSEPALAAHGINEHQMALTYRGQSEEPSNGYVPPVPASLIPGVDPSIAMEISERINQDRRQSNQARDYTQQAMVETAPRGRTMGYSHDGSPAYNAPGAHNRSPVVYTNGPSTSSVSVVIKSRAYSPNPPRDPSPNPQRTIRRKSVSPRPPVDTDRRLSGVPFGPDSYDELNPSASSAALRDPASSRPDYDEASGKIITHDGREVDPSDHLPMETWAPEPEPKQPNSSGATSARPSPAGPQPAPPSSGRRPLRVAARPQSMLPTSSSSAITFSGSDHVEPITTPSAGRNRLQKKAAYRQSTSAIVPVMSGAINGSGPGLGTSLGGGGNGFRRSSGGSEHFTPPRQIPRAATFDQGVGGGGVGGYGSSPGNGYGGNHQHHHHHEHHQHHHYRSRSGGEGIGNSAPPIPAKVPLALPPPEGVSSGALQLHSSSAARRAGSGMDDDALAAHGHGHGYGRDGYGGGSSSGGVLSLEEELRQIDIGTGRSSRKYNAAGQGQGYGAHGESQGYVYGQQGGY</sequence>
<dbReference type="InterPro" id="IPR035892">
    <property type="entry name" value="C2_domain_sf"/>
</dbReference>
<accession>A0AAN6TWM7</accession>
<feature type="compositionally biased region" description="Low complexity" evidence="1">
    <location>
        <begin position="162"/>
        <end position="178"/>
    </location>
</feature>
<feature type="compositionally biased region" description="Gly residues" evidence="1">
    <location>
        <begin position="837"/>
        <end position="856"/>
    </location>
</feature>
<dbReference type="GeneID" id="87830223"/>
<dbReference type="SUPFAM" id="SSF49562">
    <property type="entry name" value="C2 domain (Calcium/lipid-binding domain, CaLB)"/>
    <property type="match status" value="1"/>
</dbReference>
<organism evidence="3 4">
    <name type="scientific">Parathielavia appendiculata</name>
    <dbReference type="NCBI Taxonomy" id="2587402"/>
    <lineage>
        <taxon>Eukaryota</taxon>
        <taxon>Fungi</taxon>
        <taxon>Dikarya</taxon>
        <taxon>Ascomycota</taxon>
        <taxon>Pezizomycotina</taxon>
        <taxon>Sordariomycetes</taxon>
        <taxon>Sordariomycetidae</taxon>
        <taxon>Sordariales</taxon>
        <taxon>Chaetomiaceae</taxon>
        <taxon>Parathielavia</taxon>
    </lineage>
</organism>
<feature type="compositionally biased region" description="Pro residues" evidence="1">
    <location>
        <begin position="609"/>
        <end position="618"/>
    </location>
</feature>
<feature type="region of interest" description="Disordered" evidence="1">
    <location>
        <begin position="798"/>
        <end position="906"/>
    </location>
</feature>
<feature type="compositionally biased region" description="Polar residues" evidence="1">
    <location>
        <begin position="203"/>
        <end position="218"/>
    </location>
</feature>
<dbReference type="EMBL" id="MU853234">
    <property type="protein sequence ID" value="KAK4121261.1"/>
    <property type="molecule type" value="Genomic_DNA"/>
</dbReference>
<dbReference type="InterPro" id="IPR000008">
    <property type="entry name" value="C2_dom"/>
</dbReference>
<dbReference type="PROSITE" id="PS50004">
    <property type="entry name" value="C2"/>
    <property type="match status" value="1"/>
</dbReference>
<name>A0AAN6TWM7_9PEZI</name>
<evidence type="ECO:0000256" key="1">
    <source>
        <dbReference type="SAM" id="MobiDB-lite"/>
    </source>
</evidence>
<dbReference type="RefSeq" id="XP_062645032.1">
    <property type="nucleotide sequence ID" value="XM_062793454.1"/>
</dbReference>
<feature type="compositionally biased region" description="Low complexity" evidence="1">
    <location>
        <begin position="912"/>
        <end position="921"/>
    </location>
</feature>
<feature type="compositionally biased region" description="Polar residues" evidence="1">
    <location>
        <begin position="309"/>
        <end position="325"/>
    </location>
</feature>
<reference evidence="3" key="2">
    <citation type="submission" date="2023-05" db="EMBL/GenBank/DDBJ databases">
        <authorList>
            <consortium name="Lawrence Berkeley National Laboratory"/>
            <person name="Steindorff A."/>
            <person name="Hensen N."/>
            <person name="Bonometti L."/>
            <person name="Westerberg I."/>
            <person name="Brannstrom I.O."/>
            <person name="Guillou S."/>
            <person name="Cros-Aarteil S."/>
            <person name="Calhoun S."/>
            <person name="Haridas S."/>
            <person name="Kuo A."/>
            <person name="Mondo S."/>
            <person name="Pangilinan J."/>
            <person name="Riley R."/>
            <person name="Labutti K."/>
            <person name="Andreopoulos B."/>
            <person name="Lipzen A."/>
            <person name="Chen C."/>
            <person name="Yanf M."/>
            <person name="Daum C."/>
            <person name="Ng V."/>
            <person name="Clum A."/>
            <person name="Ohm R."/>
            <person name="Martin F."/>
            <person name="Silar P."/>
            <person name="Natvig D."/>
            <person name="Lalanne C."/>
            <person name="Gautier V."/>
            <person name="Ament-Velasquez S.L."/>
            <person name="Kruys A."/>
            <person name="Hutchinson M.I."/>
            <person name="Powell A.J."/>
            <person name="Barry K."/>
            <person name="Miller A.N."/>
            <person name="Grigoriev I.V."/>
            <person name="Debuchy R."/>
            <person name="Gladieux P."/>
            <person name="Thoren M.H."/>
            <person name="Johannesson H."/>
        </authorList>
    </citation>
    <scope>NUCLEOTIDE SEQUENCE</scope>
    <source>
        <strain evidence="3">CBS 731.68</strain>
    </source>
</reference>
<feature type="compositionally biased region" description="Low complexity" evidence="1">
    <location>
        <begin position="983"/>
        <end position="997"/>
    </location>
</feature>
<proteinExistence type="predicted"/>
<dbReference type="Gene3D" id="2.60.40.150">
    <property type="entry name" value="C2 domain"/>
    <property type="match status" value="1"/>
</dbReference>
<evidence type="ECO:0000313" key="4">
    <source>
        <dbReference type="Proteomes" id="UP001302602"/>
    </source>
</evidence>
<dbReference type="InterPro" id="IPR052981">
    <property type="entry name" value="Ingression_C2_domain"/>
</dbReference>
<evidence type="ECO:0000259" key="2">
    <source>
        <dbReference type="PROSITE" id="PS50004"/>
    </source>
</evidence>
<feature type="region of interest" description="Disordered" evidence="1">
    <location>
        <begin position="967"/>
        <end position="997"/>
    </location>
</feature>
<feature type="region of interest" description="Disordered" evidence="1">
    <location>
        <begin position="154"/>
        <end position="452"/>
    </location>
</feature>
<gene>
    <name evidence="3" type="ORF">N657DRAFT_648082</name>
</gene>
<feature type="compositionally biased region" description="Basic residues" evidence="1">
    <location>
        <begin position="858"/>
        <end position="874"/>
    </location>
</feature>